<dbReference type="PANTHER" id="PTHR14387">
    <property type="entry name" value="THADA/DEATH RECEPTOR INTERACTING PROTEIN"/>
    <property type="match status" value="1"/>
</dbReference>
<comment type="caution">
    <text evidence="6">The sequence shown here is derived from an EMBL/GenBank/DDBJ whole genome shotgun (WGS) entry which is preliminary data.</text>
</comment>
<dbReference type="GO" id="GO:0030488">
    <property type="term" value="P:tRNA methylation"/>
    <property type="evidence" value="ECO:0007669"/>
    <property type="project" value="TreeGrafter"/>
</dbReference>
<dbReference type="InterPro" id="IPR051954">
    <property type="entry name" value="tRNA_methyltransferase_THADA"/>
</dbReference>
<dbReference type="InterPro" id="IPR056842">
    <property type="entry name" value="THADA-like_TPR_C"/>
</dbReference>
<dbReference type="Pfam" id="PF25150">
    <property type="entry name" value="TPR_Trm732"/>
    <property type="match status" value="1"/>
</dbReference>
<evidence type="ECO:0000256" key="2">
    <source>
        <dbReference type="ARBA" id="ARBA00022694"/>
    </source>
</evidence>
<keyword evidence="2" id="KW-0819">tRNA processing</keyword>
<dbReference type="GO" id="GO:0005829">
    <property type="term" value="C:cytosol"/>
    <property type="evidence" value="ECO:0007669"/>
    <property type="project" value="TreeGrafter"/>
</dbReference>
<evidence type="ECO:0000313" key="7">
    <source>
        <dbReference type="Proteomes" id="UP001202328"/>
    </source>
</evidence>
<dbReference type="SUPFAM" id="SSF48371">
    <property type="entry name" value="ARM repeat"/>
    <property type="match status" value="1"/>
</dbReference>
<gene>
    <name evidence="6" type="ORF">MKW98_017748</name>
</gene>
<comment type="similarity">
    <text evidence="1">Belongs to the THADA family.</text>
</comment>
<evidence type="ECO:0000256" key="1">
    <source>
        <dbReference type="ARBA" id="ARBA00010409"/>
    </source>
</evidence>
<dbReference type="PANTHER" id="PTHR14387:SF0">
    <property type="entry name" value="DUF2428 DOMAIN-CONTAINING PROTEIN"/>
    <property type="match status" value="1"/>
</dbReference>
<dbReference type="InterPro" id="IPR019442">
    <property type="entry name" value="THADA/TRM732_DUF2428"/>
</dbReference>
<name>A0AAD4TBJ6_9MAGN</name>
<evidence type="ECO:0000259" key="5">
    <source>
        <dbReference type="Pfam" id="PF25151"/>
    </source>
</evidence>
<evidence type="ECO:0000259" key="4">
    <source>
        <dbReference type="Pfam" id="PF25150"/>
    </source>
</evidence>
<evidence type="ECO:0008006" key="8">
    <source>
        <dbReference type="Google" id="ProtNLM"/>
    </source>
</evidence>
<dbReference type="Pfam" id="PF25151">
    <property type="entry name" value="TPR_Trm732_C"/>
    <property type="match status" value="1"/>
</dbReference>
<keyword evidence="7" id="KW-1185">Reference proteome</keyword>
<organism evidence="6 7">
    <name type="scientific">Papaver atlanticum</name>
    <dbReference type="NCBI Taxonomy" id="357466"/>
    <lineage>
        <taxon>Eukaryota</taxon>
        <taxon>Viridiplantae</taxon>
        <taxon>Streptophyta</taxon>
        <taxon>Embryophyta</taxon>
        <taxon>Tracheophyta</taxon>
        <taxon>Spermatophyta</taxon>
        <taxon>Magnoliopsida</taxon>
        <taxon>Ranunculales</taxon>
        <taxon>Papaveraceae</taxon>
        <taxon>Papaveroideae</taxon>
        <taxon>Papaver</taxon>
    </lineage>
</organism>
<dbReference type="InterPro" id="IPR016024">
    <property type="entry name" value="ARM-type_fold"/>
</dbReference>
<feature type="domain" description="DUF2428" evidence="3">
    <location>
        <begin position="1031"/>
        <end position="1360"/>
    </location>
</feature>
<protein>
    <recommendedName>
        <fullName evidence="8">DUF2428 domain-containing protein</fullName>
    </recommendedName>
</protein>
<evidence type="ECO:0000313" key="6">
    <source>
        <dbReference type="EMBL" id="KAI3953924.1"/>
    </source>
</evidence>
<dbReference type="EMBL" id="JAJJMB010002020">
    <property type="protein sequence ID" value="KAI3953924.1"/>
    <property type="molecule type" value="Genomic_DNA"/>
</dbReference>
<feature type="domain" description="tRNA (32-2'-O)-methyltransferase regulator THADA-like C-terminal TPR repeats region" evidence="5">
    <location>
        <begin position="1362"/>
        <end position="1541"/>
    </location>
</feature>
<dbReference type="InterPro" id="IPR056843">
    <property type="entry name" value="THADA-like_TPR"/>
</dbReference>
<reference evidence="6" key="1">
    <citation type="submission" date="2022-04" db="EMBL/GenBank/DDBJ databases">
        <title>A functionally conserved STORR gene fusion in Papaver species that diverged 16.8 million years ago.</title>
        <authorList>
            <person name="Catania T."/>
        </authorList>
    </citation>
    <scope>NUCLEOTIDE SEQUENCE</scope>
    <source>
        <strain evidence="6">S-188037</strain>
    </source>
</reference>
<accession>A0AAD4TBJ6</accession>
<proteinExistence type="inferred from homology"/>
<dbReference type="Proteomes" id="UP001202328">
    <property type="component" value="Unassembled WGS sequence"/>
</dbReference>
<evidence type="ECO:0000259" key="3">
    <source>
        <dbReference type="Pfam" id="PF10350"/>
    </source>
</evidence>
<sequence length="2206" mass="246460">MSAKWRALQDRHRYTYTAVMFPQSYIDALNSLPSDTSSLKFFTELKELVSLNTIYSQVNNAKPLSKAFSELLVNGSEDVVSVAVRFYLEMLFFENSLPLHRTLVSVFVKCRNYQSEIAGCLRSLCGEYGNLSGNGKRFIVCRVALSMMSCPKLGFLVNIVDECCVLVALDVIFCLNCVVSEVDNGCRPSPLVMEQCQNALSCLYYLLQRFPSKFLESRDCAGGLVPKDSTIFEIAVKAILNILKSVAFSRDALVAAGASFCAALQVCMSPEELACFTAKAFYSHTNSGFIIGGETELGVMDPELPYKGDLYSEIGSLPVLSRVCLLRGILTAVPRTVLNTHFVSSANSMDVLGVNESNGNSVWTILFDGILPELCNYCENPVDSHFNFHVLTVMQICMQQIKTLILAELARVSKNYDPLSEEMGARLLRIVWNNLEDPLSQTVKQVHVVFDLFLDIQSTLRKEDGSERIKSFLRKTASDLMYLGARCKGRYAPLASLTKRLGAKTILDINPNILLETAYAYIDDDVCCAATSFLKCFLECLRDECWSSDGIQKGYAIFRGHCLPPILHGLVSGVSKLRSNLNTYAVYVILEVDVDSIFPMLSFISVGQHESDTELDFTELAGAKMALTVDQQVAALVSLLKVCRLLALIDGDIDNCSDNCNLESEGSGDFALLSIKGIKVKVPVKWFVLALTHVDETLRIDAAESLFLNRKTASLPSHMELSLLRKSVPLNMRCCSTAFQMKWSSLFRKFFSRVRTALERQVKLGHWNPLAFDSNVVSSDKGMEGTDVHRAQDLFHFMRWFSSFLFFACYPSAPYERKIMAMELILIMINTWPILPQSEVSSSHPVCVNPYSEGFTSPDSTLLLVESVIDSWDKLRENSFRLLLHFPTPLPGISNTDRVKEVVVWAKKLICSPRIRECDAGALALRLIFRKYVLELGWIVGASVNVVCFQRQTGLLNEATCISKSGYPVIEYILSLIDWMRVAVGEGEKDLTAACRNSFVHGVLLTLRYTFEELDWNSDVVLSSMAEMRHALEKLLELIERITSLALGVVSADAWHLPEDMDDMVDEDAFIEDAPVEMQNPESSSAFQVNSNLMDNKENSRPTEQIVMVGCWLAMKEVSLLLGTITRKVPLSKCILSDPSDAQESADELPSTLPDAILDTEQLQAIGDHFLDVLLKMKHTGAIDKTRAGFTALCNRLLCSDDPRLSRMTESWMEQLMERTVVKGQTVDDLLRRSAGIPAAFIALFLSEPEGTPKKLLPRALRWLIDVADVSLPNSAEANQQKGGSSNDIAAKPALVAICQSADQNKEASKIRDEGVIPTVHAFNVLRAAFNDTNLATDTSGFCAEALIIAIRSFSSPYWEVRNSACLAYTALIRRMLGFLNVQKQSARRALTALEFFHRYPALHSFLFNELKVATELLEDELSDHSKFNMGKVVHPSLCPILILLSRLKPSAVNCEAEDDLDPFLFMEFIRRCSTQSNLKVRVLASRALTGLVSNEKLPMVLHDIARGLPISRNQTLNNSTSSGSPQFVSSNSIHGMLLQLISLLETNCIYLVNNLKKDHTLDELIQVLLTRSWIGTPKFCPCSILSTSFLKVLDYVLGIVRTCSVNNCFRDIRGLLLQLSSECLDVNELHGSEFYDPTRAELLKQAAFSYFNCAFQLSAEAADEGYRMLQGHSSPALDSLKLTKSEPSVPGLQERLTISISDPSYEVRLATLKCLLQFLNSTGTHDLSNSDINIVHQWANTKLQPTLMQLLLTEKNPKCTDYMLRLLYSWNLLQFQKSIDQQNIDSIYVGTMDCDSMFQFWDSLITLKKVSTHKKVQQAVMCCIGICIKRFADLFRSSVIIEIGEKKTCDCGKLEDLGMLGHIYGCISTFVDLVTQHCAPSEPVNLRRAAADSIIASGLLTEAIHLSSSVSNSHIPSEEECSFSPSEVANLYARRILDLWFTCIKLLEDEDDPLREKFAEDVQRCFTSQGSGINHQIGLVPSQVEKVIELSFEFLSSMFGHWLVYFEYLSRCVLNTTSHTVGRGDLVKRVFDKEIDNHHEEKLMVCQICCFHLEKLPTSPSWAVGISEKKEVVIYLNKCRTRFYHQLSLFVNDYHVLAGGTEWIGGAGNHKEAFTSVYANLLGLYTLSRCLFNFETDVCMPQLSDIVNLGTVMVSFLKNPLISNLYSLMIQSHEKMLGCADESSSPTSRTALAIWEGFDPYFLLK</sequence>
<feature type="domain" description="tRNA (32-2'-O)-methyltransferase regulator THADA-like TPR repeats region" evidence="4">
    <location>
        <begin position="564"/>
        <end position="876"/>
    </location>
</feature>
<dbReference type="Pfam" id="PF10350">
    <property type="entry name" value="DUF2428"/>
    <property type="match status" value="1"/>
</dbReference>